<gene>
    <name evidence="1" type="ORF">GBAR_LOCUS19298</name>
</gene>
<reference evidence="1" key="1">
    <citation type="submission" date="2023-03" db="EMBL/GenBank/DDBJ databases">
        <authorList>
            <person name="Steffen K."/>
            <person name="Cardenas P."/>
        </authorList>
    </citation>
    <scope>NUCLEOTIDE SEQUENCE</scope>
</reference>
<name>A0AA35X181_GEOBA</name>
<organism evidence="1 2">
    <name type="scientific">Geodia barretti</name>
    <name type="common">Barrett's horny sponge</name>
    <dbReference type="NCBI Taxonomy" id="519541"/>
    <lineage>
        <taxon>Eukaryota</taxon>
        <taxon>Metazoa</taxon>
        <taxon>Porifera</taxon>
        <taxon>Demospongiae</taxon>
        <taxon>Heteroscleromorpha</taxon>
        <taxon>Tetractinellida</taxon>
        <taxon>Astrophorina</taxon>
        <taxon>Geodiidae</taxon>
        <taxon>Geodia</taxon>
    </lineage>
</organism>
<evidence type="ECO:0000313" key="2">
    <source>
        <dbReference type="Proteomes" id="UP001174909"/>
    </source>
</evidence>
<keyword evidence="2" id="KW-1185">Reference proteome</keyword>
<sequence>MISPRRNSPKEVELLHFTGETAALVKSLSKCEWFFFT</sequence>
<protein>
    <submittedName>
        <fullName evidence="1">Uncharacterized protein</fullName>
    </submittedName>
</protein>
<dbReference type="EMBL" id="CASHTH010002720">
    <property type="protein sequence ID" value="CAI8034240.1"/>
    <property type="molecule type" value="Genomic_DNA"/>
</dbReference>
<proteinExistence type="predicted"/>
<dbReference type="AlphaFoldDB" id="A0AA35X181"/>
<dbReference type="Proteomes" id="UP001174909">
    <property type="component" value="Unassembled WGS sequence"/>
</dbReference>
<accession>A0AA35X181</accession>
<feature type="non-terminal residue" evidence="1">
    <location>
        <position position="1"/>
    </location>
</feature>
<evidence type="ECO:0000313" key="1">
    <source>
        <dbReference type="EMBL" id="CAI8034240.1"/>
    </source>
</evidence>
<comment type="caution">
    <text evidence="1">The sequence shown here is derived from an EMBL/GenBank/DDBJ whole genome shotgun (WGS) entry which is preliminary data.</text>
</comment>